<dbReference type="EMBL" id="AJYA01000018">
    <property type="protein sequence ID" value="EIM76753.1"/>
    <property type="molecule type" value="Genomic_DNA"/>
</dbReference>
<dbReference type="GO" id="GO:0051213">
    <property type="term" value="F:dioxygenase activity"/>
    <property type="evidence" value="ECO:0007669"/>
    <property type="project" value="UniProtKB-KW"/>
</dbReference>
<evidence type="ECO:0000259" key="1">
    <source>
        <dbReference type="PROSITE" id="PS51819"/>
    </source>
</evidence>
<dbReference type="Proteomes" id="UP000005551">
    <property type="component" value="Unassembled WGS sequence"/>
</dbReference>
<organism evidence="2 3">
    <name type="scientific">Nitritalea halalkaliphila LW7</name>
    <dbReference type="NCBI Taxonomy" id="1189621"/>
    <lineage>
        <taxon>Bacteria</taxon>
        <taxon>Pseudomonadati</taxon>
        <taxon>Bacteroidota</taxon>
        <taxon>Cytophagia</taxon>
        <taxon>Cytophagales</taxon>
        <taxon>Cyclobacteriaceae</taxon>
        <taxon>Nitritalea</taxon>
    </lineage>
</organism>
<gene>
    <name evidence="2" type="ORF">A3SI_08541</name>
</gene>
<dbReference type="Pfam" id="PF00903">
    <property type="entry name" value="Glyoxalase"/>
    <property type="match status" value="1"/>
</dbReference>
<comment type="caution">
    <text evidence="2">The sequence shown here is derived from an EMBL/GenBank/DDBJ whole genome shotgun (WGS) entry which is preliminary data.</text>
</comment>
<dbReference type="STRING" id="1189621.A3SI_08541"/>
<dbReference type="InterPro" id="IPR004360">
    <property type="entry name" value="Glyas_Fos-R_dOase_dom"/>
</dbReference>
<dbReference type="PROSITE" id="PS51819">
    <property type="entry name" value="VOC"/>
    <property type="match status" value="1"/>
</dbReference>
<evidence type="ECO:0000313" key="2">
    <source>
        <dbReference type="EMBL" id="EIM76753.1"/>
    </source>
</evidence>
<sequence length="133" mass="15620">MKYAQIKETCLYVSDIELAVQFYHEILDFPLIHVSPNRHAFFRCGSSVLLCFLPEATKNEEELPPHFAFGKQHVAFEVPKRDYLKTKMDFMKKGIQLTHEQHWHSGLESFYFEDPFGNVLEVVPPGIWEYTPK</sequence>
<dbReference type="RefSeq" id="WP_009054639.1">
    <property type="nucleotide sequence ID" value="NZ_AJYA01000018.1"/>
</dbReference>
<accession>I5C4K1</accession>
<keyword evidence="3" id="KW-1185">Reference proteome</keyword>
<dbReference type="OrthoDB" id="192739at2"/>
<dbReference type="InterPro" id="IPR037523">
    <property type="entry name" value="VOC_core"/>
</dbReference>
<evidence type="ECO:0000313" key="3">
    <source>
        <dbReference type="Proteomes" id="UP000005551"/>
    </source>
</evidence>
<protein>
    <submittedName>
        <fullName evidence="2">Glyoxalase/bleomycin resistance protein/dioxygenase</fullName>
    </submittedName>
</protein>
<reference evidence="2 3" key="1">
    <citation type="submission" date="2012-05" db="EMBL/GenBank/DDBJ databases">
        <title>Genome sequence of Nitritalea halalkaliphila LW7.</title>
        <authorList>
            <person name="Jangir P.K."/>
            <person name="Singh A."/>
            <person name="Shivaji S."/>
            <person name="Sharma R."/>
        </authorList>
    </citation>
    <scope>NUCLEOTIDE SEQUENCE [LARGE SCALE GENOMIC DNA]</scope>
    <source>
        <strain evidence="2 3">LW7</strain>
    </source>
</reference>
<dbReference type="AlphaFoldDB" id="I5C4K1"/>
<name>I5C4K1_9BACT</name>
<keyword evidence="2" id="KW-0223">Dioxygenase</keyword>
<keyword evidence="2" id="KW-0560">Oxidoreductase</keyword>
<feature type="domain" description="VOC" evidence="1">
    <location>
        <begin position="5"/>
        <end position="125"/>
    </location>
</feature>
<dbReference type="SUPFAM" id="SSF54593">
    <property type="entry name" value="Glyoxalase/Bleomycin resistance protein/Dihydroxybiphenyl dioxygenase"/>
    <property type="match status" value="1"/>
</dbReference>
<dbReference type="Gene3D" id="3.10.180.10">
    <property type="entry name" value="2,3-Dihydroxybiphenyl 1,2-Dioxygenase, domain 1"/>
    <property type="match status" value="1"/>
</dbReference>
<dbReference type="InterPro" id="IPR029068">
    <property type="entry name" value="Glyas_Bleomycin-R_OHBP_Dase"/>
</dbReference>
<proteinExistence type="predicted"/>